<dbReference type="Proteomes" id="UP000184368">
    <property type="component" value="Unassembled WGS sequence"/>
</dbReference>
<protein>
    <submittedName>
        <fullName evidence="1">Uncharacterized protein</fullName>
    </submittedName>
</protein>
<gene>
    <name evidence="1" type="ORF">SAMN05444008_12021</name>
</gene>
<accession>A0A1M5HR20</accession>
<proteinExistence type="predicted"/>
<evidence type="ECO:0000313" key="2">
    <source>
        <dbReference type="Proteomes" id="UP000184368"/>
    </source>
</evidence>
<evidence type="ECO:0000313" key="1">
    <source>
        <dbReference type="EMBL" id="SHG18377.1"/>
    </source>
</evidence>
<reference evidence="1 2" key="1">
    <citation type="submission" date="2016-11" db="EMBL/GenBank/DDBJ databases">
        <authorList>
            <person name="Jaros S."/>
            <person name="Januszkiewicz K."/>
            <person name="Wedrychowicz H."/>
        </authorList>
    </citation>
    <scope>NUCLEOTIDE SEQUENCE [LARGE SCALE GENOMIC DNA]</scope>
    <source>
        <strain evidence="1 2">DSM 26897</strain>
    </source>
</reference>
<keyword evidence="2" id="KW-1185">Reference proteome</keyword>
<dbReference type="EMBL" id="FQUO01000020">
    <property type="protein sequence ID" value="SHG18377.1"/>
    <property type="molecule type" value="Genomic_DNA"/>
</dbReference>
<sequence>MQGICHLTSNLGFKGLDRNPFITLIHYQPVSLILPFLVLKTKPTHAYTAMKKFLVISSQTDYINMLLLLKLLHQLKVFHGSQLIFKIEPLYFRA</sequence>
<organism evidence="1 2">
    <name type="scientific">Cnuella takakiae</name>
    <dbReference type="NCBI Taxonomy" id="1302690"/>
    <lineage>
        <taxon>Bacteria</taxon>
        <taxon>Pseudomonadati</taxon>
        <taxon>Bacteroidota</taxon>
        <taxon>Chitinophagia</taxon>
        <taxon>Chitinophagales</taxon>
        <taxon>Chitinophagaceae</taxon>
        <taxon>Cnuella</taxon>
    </lineage>
</organism>
<dbReference type="AlphaFoldDB" id="A0A1M5HR20"/>
<name>A0A1M5HR20_9BACT</name>